<organism evidence="2 3">
    <name type="scientific">Nannocystis radixulma</name>
    <dbReference type="NCBI Taxonomy" id="2995305"/>
    <lineage>
        <taxon>Bacteria</taxon>
        <taxon>Pseudomonadati</taxon>
        <taxon>Myxococcota</taxon>
        <taxon>Polyangia</taxon>
        <taxon>Nannocystales</taxon>
        <taxon>Nannocystaceae</taxon>
        <taxon>Nannocystis</taxon>
    </lineage>
</organism>
<evidence type="ECO:0000256" key="1">
    <source>
        <dbReference type="SAM" id="MobiDB-lite"/>
    </source>
</evidence>
<proteinExistence type="predicted"/>
<name>A0ABT5BDA7_9BACT</name>
<comment type="caution">
    <text evidence="2">The sequence shown here is derived from an EMBL/GenBank/DDBJ whole genome shotgun (WGS) entry which is preliminary data.</text>
</comment>
<evidence type="ECO:0000313" key="3">
    <source>
        <dbReference type="Proteomes" id="UP001217838"/>
    </source>
</evidence>
<sequence>MLIGCDDGSVTSTGDEETESVAGPLHAGWDDTTDSDVDADAGLDTTEATADVPSTGTSDGDHGLDAPHGDGYRTLDASYGYGVCDECTSCLLGCDLARTSCEETADYWRWTSETNCWYAYGWVCWYVEPGNDQDGACINYNSCMISASLQHQWDYWQCASTQNSCREYTCTHPCSCHGWPHD</sequence>
<dbReference type="Proteomes" id="UP001217838">
    <property type="component" value="Unassembled WGS sequence"/>
</dbReference>
<accession>A0ABT5BDA7</accession>
<reference evidence="2 3" key="1">
    <citation type="submission" date="2022-11" db="EMBL/GenBank/DDBJ databases">
        <title>Minimal conservation of predation-associated metabolite biosynthetic gene clusters underscores biosynthetic potential of Myxococcota including descriptions for ten novel species: Archangium lansinium sp. nov., Myxococcus landrumus sp. nov., Nannocystis bai.</title>
        <authorList>
            <person name="Ahearne A."/>
            <person name="Stevens C."/>
            <person name="Dowd S."/>
        </authorList>
    </citation>
    <scope>NUCLEOTIDE SEQUENCE [LARGE SCALE GENOMIC DNA]</scope>
    <source>
        <strain evidence="2 3">NCELM</strain>
    </source>
</reference>
<feature type="compositionally biased region" description="Polar residues" evidence="1">
    <location>
        <begin position="46"/>
        <end position="58"/>
    </location>
</feature>
<evidence type="ECO:0000313" key="2">
    <source>
        <dbReference type="EMBL" id="MDC0672129.1"/>
    </source>
</evidence>
<gene>
    <name evidence="2" type="ORF">POL58_30560</name>
</gene>
<dbReference type="EMBL" id="JAQNDN010000019">
    <property type="protein sequence ID" value="MDC0672129.1"/>
    <property type="molecule type" value="Genomic_DNA"/>
</dbReference>
<feature type="region of interest" description="Disordered" evidence="1">
    <location>
        <begin position="1"/>
        <end position="66"/>
    </location>
</feature>
<dbReference type="RefSeq" id="WP_272003380.1">
    <property type="nucleotide sequence ID" value="NZ_JAQNDN010000019.1"/>
</dbReference>
<protein>
    <submittedName>
        <fullName evidence="2">Uncharacterized protein</fullName>
    </submittedName>
</protein>
<feature type="compositionally biased region" description="Acidic residues" evidence="1">
    <location>
        <begin position="31"/>
        <end position="41"/>
    </location>
</feature>
<keyword evidence="3" id="KW-1185">Reference proteome</keyword>